<dbReference type="PRINTS" id="PR00125">
    <property type="entry name" value="ATPASEDELTA"/>
</dbReference>
<dbReference type="GO" id="GO:0005886">
    <property type="term" value="C:plasma membrane"/>
    <property type="evidence" value="ECO:0007669"/>
    <property type="project" value="UniProtKB-SubCell"/>
</dbReference>
<dbReference type="Pfam" id="PF00213">
    <property type="entry name" value="OSCP"/>
    <property type="match status" value="1"/>
</dbReference>
<dbReference type="Proteomes" id="UP000317544">
    <property type="component" value="Chromosome"/>
</dbReference>
<organism evidence="9 10">
    <name type="scientific">Buchnera aphidicola</name>
    <name type="common">Nipponaphis monzeni</name>
    <dbReference type="NCBI Taxonomy" id="2495405"/>
    <lineage>
        <taxon>Bacteria</taxon>
        <taxon>Pseudomonadati</taxon>
        <taxon>Pseudomonadota</taxon>
        <taxon>Gammaproteobacteria</taxon>
        <taxon>Enterobacterales</taxon>
        <taxon>Erwiniaceae</taxon>
        <taxon>Buchnera</taxon>
    </lineage>
</organism>
<dbReference type="PANTHER" id="PTHR11910">
    <property type="entry name" value="ATP SYNTHASE DELTA CHAIN"/>
    <property type="match status" value="1"/>
</dbReference>
<comment type="similarity">
    <text evidence="8">Belongs to the ATPase delta chain family.</text>
</comment>
<keyword evidence="8" id="KW-1003">Cell membrane</keyword>
<keyword evidence="7 8" id="KW-0066">ATP synthesis</keyword>
<gene>
    <name evidence="8 9" type="primary">atpH</name>
    <name evidence="9" type="ORF">BUCNMO_005</name>
</gene>
<dbReference type="NCBIfam" id="TIGR01145">
    <property type="entry name" value="ATP_synt_delta"/>
    <property type="match status" value="1"/>
</dbReference>
<evidence type="ECO:0000256" key="1">
    <source>
        <dbReference type="ARBA" id="ARBA00004370"/>
    </source>
</evidence>
<proteinExistence type="inferred from homology"/>
<dbReference type="EMBL" id="AP019379">
    <property type="protein sequence ID" value="BBI01023.1"/>
    <property type="molecule type" value="Genomic_DNA"/>
</dbReference>
<protein>
    <recommendedName>
        <fullName evidence="8">ATP synthase subunit delta</fullName>
    </recommendedName>
    <alternativeName>
        <fullName evidence="8">ATP synthase F(1) sector subunit delta</fullName>
    </alternativeName>
    <alternativeName>
        <fullName evidence="8">F-type ATPase subunit delta</fullName>
        <shortName evidence="8">F-ATPase subunit delta</shortName>
    </alternativeName>
</protein>
<comment type="subcellular location">
    <subcellularLocation>
        <location evidence="8">Cell membrane</location>
        <topology evidence="8">Peripheral membrane protein</topology>
    </subcellularLocation>
    <subcellularLocation>
        <location evidence="1">Membrane</location>
    </subcellularLocation>
</comment>
<evidence type="ECO:0000256" key="7">
    <source>
        <dbReference type="ARBA" id="ARBA00023310"/>
    </source>
</evidence>
<comment type="function">
    <text evidence="8">F(1)F(0) ATP synthase produces ATP from ADP in the presence of a proton or sodium gradient. F-type ATPases consist of two structural domains, F(1) containing the extramembraneous catalytic core and F(0) containing the membrane proton channel, linked together by a central stalk and a peripheral stalk. During catalysis, ATP synthesis in the catalytic domain of F(1) is coupled via a rotary mechanism of the central stalk subunits to proton translocation.</text>
</comment>
<dbReference type="GO" id="GO:0045259">
    <property type="term" value="C:proton-transporting ATP synthase complex"/>
    <property type="evidence" value="ECO:0007669"/>
    <property type="project" value="UniProtKB-KW"/>
</dbReference>
<dbReference type="Gene3D" id="1.10.520.20">
    <property type="entry name" value="N-terminal domain of the delta subunit of the F1F0-ATP synthase"/>
    <property type="match status" value="1"/>
</dbReference>
<keyword evidence="5 8" id="KW-0472">Membrane</keyword>
<keyword evidence="4 8" id="KW-0406">Ion transport</keyword>
<evidence type="ECO:0000313" key="9">
    <source>
        <dbReference type="EMBL" id="BBI01023.1"/>
    </source>
</evidence>
<evidence type="ECO:0000256" key="5">
    <source>
        <dbReference type="ARBA" id="ARBA00023136"/>
    </source>
</evidence>
<accession>A0A455T9M3</accession>
<dbReference type="SUPFAM" id="SSF47928">
    <property type="entry name" value="N-terminal domain of the delta subunit of the F1F0-ATP synthase"/>
    <property type="match status" value="1"/>
</dbReference>
<dbReference type="RefSeq" id="WP_158344447.1">
    <property type="nucleotide sequence ID" value="NZ_AP019379.1"/>
</dbReference>
<evidence type="ECO:0000256" key="2">
    <source>
        <dbReference type="ARBA" id="ARBA00022448"/>
    </source>
</evidence>
<dbReference type="NCBIfam" id="NF004402">
    <property type="entry name" value="PRK05758.2-2"/>
    <property type="match status" value="1"/>
</dbReference>
<name>A0A455T9M3_9GAMM</name>
<dbReference type="InterPro" id="IPR000711">
    <property type="entry name" value="ATPase_OSCP/dsu"/>
</dbReference>
<comment type="function">
    <text evidence="8">This protein is part of the stalk that links CF(0) to CF(1). It either transmits conformational changes from CF(0) to CF(1) or is implicated in proton conduction.</text>
</comment>
<evidence type="ECO:0000256" key="3">
    <source>
        <dbReference type="ARBA" id="ARBA00022781"/>
    </source>
</evidence>
<dbReference type="InterPro" id="IPR026015">
    <property type="entry name" value="ATP_synth_OSCP/delta_N_sf"/>
</dbReference>
<dbReference type="GO" id="GO:0046933">
    <property type="term" value="F:proton-transporting ATP synthase activity, rotational mechanism"/>
    <property type="evidence" value="ECO:0007669"/>
    <property type="project" value="UniProtKB-UniRule"/>
</dbReference>
<evidence type="ECO:0000256" key="8">
    <source>
        <dbReference type="HAMAP-Rule" id="MF_01416"/>
    </source>
</evidence>
<evidence type="ECO:0000256" key="6">
    <source>
        <dbReference type="ARBA" id="ARBA00023196"/>
    </source>
</evidence>
<dbReference type="HAMAP" id="MF_01416">
    <property type="entry name" value="ATP_synth_delta_bact"/>
    <property type="match status" value="1"/>
</dbReference>
<keyword evidence="3 8" id="KW-0375">Hydrogen ion transport</keyword>
<reference evidence="9 10" key="1">
    <citation type="journal article" date="2019" name="Proc. Natl. Acad. Sci. U.S.A.">
        <title>Exaggeration and cooption of innate immunity for social defense.</title>
        <authorList>
            <person name="Kutsukake M."/>
            <person name="Moriyama M."/>
            <person name="Shigenobu S."/>
            <person name="Meng X.-Y."/>
            <person name="Nikoh N."/>
            <person name="Noda C."/>
            <person name="Kobayashi S."/>
            <person name="Fukatsu T."/>
        </authorList>
    </citation>
    <scope>NUCLEOTIDE SEQUENCE [LARGE SCALE GENOMIC DNA]</scope>
    <source>
        <strain evidence="9 10">Nmo</strain>
    </source>
</reference>
<keyword evidence="10" id="KW-1185">Reference proteome</keyword>
<evidence type="ECO:0000313" key="10">
    <source>
        <dbReference type="Proteomes" id="UP000317544"/>
    </source>
</evidence>
<keyword evidence="6 8" id="KW-0139">CF(1)</keyword>
<evidence type="ECO:0000256" key="4">
    <source>
        <dbReference type="ARBA" id="ARBA00023065"/>
    </source>
</evidence>
<dbReference type="AlphaFoldDB" id="A0A455T9M3"/>
<keyword evidence="2 8" id="KW-0813">Transport</keyword>
<dbReference type="OrthoDB" id="9816221at2"/>
<sequence length="177" mass="20894">MIKLTTIARPYAKAAFEFSHEQQSIKEWENMLSIVTYIAHIKDIKVIVAGILGRKISTEIFLQLCKEYINDHFMNFIKILSNNKRLYVIKYVYLQFMEYQRNFKEITNINIISSKKINKEHLNKIKFTIQNKLTKKIYLNNTIDDSIISGKIFKSGNNVINNSICNHLKNLKKFLKK</sequence>